<dbReference type="Pfam" id="PF00753">
    <property type="entry name" value="Lactamase_B"/>
    <property type="match status" value="1"/>
</dbReference>
<dbReference type="InterPro" id="IPR001279">
    <property type="entry name" value="Metallo-B-lactamas"/>
</dbReference>
<comment type="caution">
    <text evidence="2">The sequence shown here is derived from an EMBL/GenBank/DDBJ whole genome shotgun (WGS) entry which is preliminary data.</text>
</comment>
<feature type="domain" description="Metallo-beta-lactamase" evidence="1">
    <location>
        <begin position="21"/>
        <end position="86"/>
    </location>
</feature>
<evidence type="ECO:0000313" key="2">
    <source>
        <dbReference type="EMBL" id="TYA92332.1"/>
    </source>
</evidence>
<reference evidence="2 3" key="1">
    <citation type="submission" date="2019-08" db="EMBL/GenBank/DDBJ databases">
        <title>Seonamhaeicola sediminis sp. nov., isolated from marine sediment.</title>
        <authorList>
            <person name="Cao W.R."/>
        </authorList>
    </citation>
    <scope>NUCLEOTIDE SEQUENCE [LARGE SCALE GENOMIC DNA]</scope>
    <source>
        <strain evidence="2 3">B011</strain>
    </source>
</reference>
<dbReference type="AlphaFoldDB" id="A0A5D0JEL1"/>
<dbReference type="EMBL" id="VSDQ01000163">
    <property type="protein sequence ID" value="TYA92332.1"/>
    <property type="molecule type" value="Genomic_DNA"/>
</dbReference>
<dbReference type="SUPFAM" id="SSF56281">
    <property type="entry name" value="Metallo-hydrolase/oxidoreductase"/>
    <property type="match status" value="1"/>
</dbReference>
<dbReference type="RefSeq" id="WP_148539938.1">
    <property type="nucleotide sequence ID" value="NZ_VSDQ01000163.1"/>
</dbReference>
<name>A0A5D0JEL1_9FLAO</name>
<dbReference type="Gene3D" id="3.60.15.10">
    <property type="entry name" value="Ribonuclease Z/Hydroxyacylglutathione hydrolase-like"/>
    <property type="match status" value="1"/>
</dbReference>
<evidence type="ECO:0000313" key="3">
    <source>
        <dbReference type="Proteomes" id="UP000323930"/>
    </source>
</evidence>
<dbReference type="OrthoDB" id="9761531at2"/>
<sequence>MKRELLKIFHPIGQGAFISERHDNFNIVYDCGVDWTNRNSKYVNQLVKKSFKRGTKIDILFISHFDYDHVSKIPILQANFRIKKVVLPFLSNENKFLLSAFYKGIGVTQDIQSIIDSPEDYFSDSQVIQVQPLDSDGEQSEDSILKIDDIKNSQIKSGTKIRIDYWEYIPFNLDHIRRTKQLVSLLKSEGIDPKKLTNNFVYTEQLRKKLKKIYSKVKGDINQNSMVIYSGPISSNLSNLRCYPINCQIIPFNAYLRLHPDEISSIYTGDSNMNDYDLSKLFGTKWKRVTMFQIPHHGDIKSFNIKQLYNKSYLCPINFGSSNTYGHPSNNVLAELAKNNQYIKLVTEDPSSIFMLKFSFDA</sequence>
<keyword evidence="3" id="KW-1185">Reference proteome</keyword>
<dbReference type="Proteomes" id="UP000323930">
    <property type="component" value="Unassembled WGS sequence"/>
</dbReference>
<organism evidence="2 3">
    <name type="scientific">Seonamhaeicola marinus</name>
    <dbReference type="NCBI Taxonomy" id="1912246"/>
    <lineage>
        <taxon>Bacteria</taxon>
        <taxon>Pseudomonadati</taxon>
        <taxon>Bacteroidota</taxon>
        <taxon>Flavobacteriia</taxon>
        <taxon>Flavobacteriales</taxon>
        <taxon>Flavobacteriaceae</taxon>
    </lineage>
</organism>
<protein>
    <recommendedName>
        <fullName evidence="1">Metallo-beta-lactamase domain-containing protein</fullName>
    </recommendedName>
</protein>
<evidence type="ECO:0000259" key="1">
    <source>
        <dbReference type="Pfam" id="PF00753"/>
    </source>
</evidence>
<proteinExistence type="predicted"/>
<dbReference type="InterPro" id="IPR036866">
    <property type="entry name" value="RibonucZ/Hydroxyglut_hydro"/>
</dbReference>
<accession>A0A5D0JEL1</accession>
<gene>
    <name evidence="2" type="ORF">FUA24_02540</name>
</gene>